<dbReference type="InterPro" id="IPR023828">
    <property type="entry name" value="Peptidase_S8_Ser-AS"/>
</dbReference>
<feature type="domain" description="Peptidase S8/S53" evidence="6">
    <location>
        <begin position="126"/>
        <end position="231"/>
    </location>
</feature>
<keyword evidence="4" id="KW-0720">Serine protease</keyword>
<protein>
    <submittedName>
        <fullName evidence="7">Fn3-like domain protein</fullName>
    </submittedName>
</protein>
<keyword evidence="8" id="KW-1185">Reference proteome</keyword>
<evidence type="ECO:0000313" key="8">
    <source>
        <dbReference type="Proteomes" id="UP000005388"/>
    </source>
</evidence>
<comment type="similarity">
    <text evidence="1 5">Belongs to the peptidase S8 family.</text>
</comment>
<dbReference type="InterPro" id="IPR051048">
    <property type="entry name" value="Peptidase_S8/S53_subtilisin"/>
</dbReference>
<dbReference type="GO" id="GO:0006508">
    <property type="term" value="P:proteolysis"/>
    <property type="evidence" value="ECO:0007669"/>
    <property type="project" value="UniProtKB-KW"/>
</dbReference>
<evidence type="ECO:0000313" key="7">
    <source>
        <dbReference type="EMBL" id="EHJ55946.1"/>
    </source>
</evidence>
<dbReference type="Gene3D" id="3.40.50.200">
    <property type="entry name" value="Peptidase S8/S53 domain"/>
    <property type="match status" value="1"/>
</dbReference>
<dbReference type="SUPFAM" id="SSF52743">
    <property type="entry name" value="Subtilisin-like"/>
    <property type="match status" value="1"/>
</dbReference>
<dbReference type="EMBL" id="AEUZ02000001">
    <property type="protein sequence ID" value="EHJ55946.1"/>
    <property type="molecule type" value="Genomic_DNA"/>
</dbReference>
<dbReference type="PANTHER" id="PTHR43399:SF4">
    <property type="entry name" value="CELL WALL-ASSOCIATED PROTEASE"/>
    <property type="match status" value="1"/>
</dbReference>
<keyword evidence="3" id="KW-0378">Hydrolase</keyword>
<evidence type="ECO:0000259" key="6">
    <source>
        <dbReference type="Pfam" id="PF00082"/>
    </source>
</evidence>
<dbReference type="InterPro" id="IPR036852">
    <property type="entry name" value="Peptidase_S8/S53_dom_sf"/>
</dbReference>
<dbReference type="Gene3D" id="2.60.40.1710">
    <property type="entry name" value="Subtilisin-like superfamily"/>
    <property type="match status" value="1"/>
</dbReference>
<evidence type="ECO:0000256" key="3">
    <source>
        <dbReference type="ARBA" id="ARBA00022801"/>
    </source>
</evidence>
<dbReference type="Proteomes" id="UP000005388">
    <property type="component" value="Unassembled WGS sequence"/>
</dbReference>
<gene>
    <name evidence="7" type="ORF">STRUR_1236</name>
</gene>
<accession>G5KG75</accession>
<reference evidence="7 8" key="1">
    <citation type="journal article" date="2014" name="Int. J. Syst. Evol. Microbiol.">
        <title>Phylogenomics and the dynamic genome evolution of the genus Streptococcus.</title>
        <authorList>
            <consortium name="The Broad Institute Genome Sequencing Platform"/>
            <person name="Richards V.P."/>
            <person name="Palmer S.R."/>
            <person name="Pavinski Bitar P.D."/>
            <person name="Qin X."/>
            <person name="Weinstock G.M."/>
            <person name="Highlander S.K."/>
            <person name="Town C.D."/>
            <person name="Burne R.A."/>
            <person name="Stanhope M.J."/>
        </authorList>
    </citation>
    <scope>NUCLEOTIDE SEQUENCE [LARGE SCALE GENOMIC DNA]</scope>
    <source>
        <strain evidence="7 8">2285-97</strain>
    </source>
</reference>
<dbReference type="PROSITE" id="PS51892">
    <property type="entry name" value="SUBTILASE"/>
    <property type="match status" value="1"/>
</dbReference>
<dbReference type="AlphaFoldDB" id="G5KG75"/>
<dbReference type="PANTHER" id="PTHR43399">
    <property type="entry name" value="SUBTILISIN-RELATED"/>
    <property type="match status" value="1"/>
</dbReference>
<comment type="caution">
    <text evidence="7">The sequence shown here is derived from an EMBL/GenBank/DDBJ whole genome shotgun (WGS) entry which is preliminary data.</text>
</comment>
<organism evidence="7 8">
    <name type="scientific">Streptococcus urinalis 2285-97</name>
    <dbReference type="NCBI Taxonomy" id="764291"/>
    <lineage>
        <taxon>Bacteria</taxon>
        <taxon>Bacillati</taxon>
        <taxon>Bacillota</taxon>
        <taxon>Bacilli</taxon>
        <taxon>Lactobacillales</taxon>
        <taxon>Streptococcaceae</taxon>
        <taxon>Streptococcus</taxon>
    </lineage>
</organism>
<dbReference type="InterPro" id="IPR000209">
    <property type="entry name" value="Peptidase_S8/S53_dom"/>
</dbReference>
<sequence length="473" mass="53461">MSQSFDYSGETYSGNIPVTMSTTSGLDKTIPLKVLTDTNSFTADMANSIVLVKEIPQNIKQLIENAKKVTVKAILIINNRESQRNFHYPYSDFPVGLISKKHSQLLLNNGKIHLTFNANYRLYKDPNGSQMLPESSWGVTAEGHIKPDIVAPGYDIFSAGEKNKYTYLSGTSMSVPQVAGIMNLLIDHLQKIHPSLTKVQRLELAKQIMLSSASPLVDKTSNTYYSPRQQGVGAINADKALNAKYIVTDKNGQSKINLQSLKSTQLSFSVNVQSLRPTKSPKTLYYQITTSTDKVDGSHFTHQSEKIYDSKWQSLVMTGDTLQVPIQLDLERFTKHLDATRPNGYFIDGFVHFKENLNDQEAFSIPFSGFKGDFTNLPALEEPIYYLKNKESFYKTKIIDNQLNFNHSLDESNGNHYTVLTSHEVPYFLSQDYKNGILPEESSFISEAPRKIVLGAFDHYKEENYQIKWDNQK</sequence>
<dbReference type="STRING" id="764291.STRUR_1236"/>
<dbReference type="GO" id="GO:0004252">
    <property type="term" value="F:serine-type endopeptidase activity"/>
    <property type="evidence" value="ECO:0007669"/>
    <property type="project" value="InterPro"/>
</dbReference>
<comment type="caution">
    <text evidence="5">Lacks conserved residue(s) required for the propagation of feature annotation.</text>
</comment>
<evidence type="ECO:0000256" key="4">
    <source>
        <dbReference type="ARBA" id="ARBA00022825"/>
    </source>
</evidence>
<keyword evidence="2" id="KW-0645">Protease</keyword>
<name>G5KG75_9STRE</name>
<evidence type="ECO:0000256" key="1">
    <source>
        <dbReference type="ARBA" id="ARBA00011073"/>
    </source>
</evidence>
<dbReference type="eggNOG" id="COG1404">
    <property type="taxonomic scope" value="Bacteria"/>
</dbReference>
<dbReference type="Pfam" id="PF00082">
    <property type="entry name" value="Peptidase_S8"/>
    <property type="match status" value="1"/>
</dbReference>
<proteinExistence type="inferred from homology"/>
<evidence type="ECO:0000256" key="2">
    <source>
        <dbReference type="ARBA" id="ARBA00022670"/>
    </source>
</evidence>
<evidence type="ECO:0000256" key="5">
    <source>
        <dbReference type="PROSITE-ProRule" id="PRU01240"/>
    </source>
</evidence>
<dbReference type="PROSITE" id="PS00138">
    <property type="entry name" value="SUBTILASE_SER"/>
    <property type="match status" value="1"/>
</dbReference>